<proteinExistence type="predicted"/>
<evidence type="ECO:0000256" key="2">
    <source>
        <dbReference type="ARBA" id="ARBA00022692"/>
    </source>
</evidence>
<dbReference type="AlphaFoldDB" id="E8V6M9"/>
<evidence type="ECO:0000313" key="8">
    <source>
        <dbReference type="Proteomes" id="UP000006844"/>
    </source>
</evidence>
<dbReference type="EMBL" id="CP002467">
    <property type="protein sequence ID" value="ADV82768.1"/>
    <property type="molecule type" value="Genomic_DNA"/>
</dbReference>
<comment type="subcellular location">
    <subcellularLocation>
        <location evidence="1">Membrane</location>
        <topology evidence="1">Multi-pass membrane protein</topology>
    </subcellularLocation>
</comment>
<dbReference type="OrthoDB" id="7295126at2"/>
<evidence type="ECO:0000256" key="4">
    <source>
        <dbReference type="ARBA" id="ARBA00023136"/>
    </source>
</evidence>
<dbReference type="PANTHER" id="PTHR37422:SF13">
    <property type="entry name" value="LIPOPOLYSACCHARIDE BIOSYNTHESIS PROTEIN PA4999-RELATED"/>
    <property type="match status" value="1"/>
</dbReference>
<dbReference type="Pfam" id="PF04932">
    <property type="entry name" value="Wzy_C"/>
    <property type="match status" value="1"/>
</dbReference>
<evidence type="ECO:0000259" key="6">
    <source>
        <dbReference type="Pfam" id="PF04932"/>
    </source>
</evidence>
<feature type="transmembrane region" description="Helical" evidence="5">
    <location>
        <begin position="291"/>
        <end position="310"/>
    </location>
</feature>
<dbReference type="HOGENOM" id="CLU_045094_0_0_0"/>
<dbReference type="STRING" id="401053.AciPR4_1964"/>
<evidence type="ECO:0000256" key="3">
    <source>
        <dbReference type="ARBA" id="ARBA00022989"/>
    </source>
</evidence>
<keyword evidence="4 5" id="KW-0472">Membrane</keyword>
<keyword evidence="3 5" id="KW-1133">Transmembrane helix</keyword>
<evidence type="ECO:0000256" key="5">
    <source>
        <dbReference type="SAM" id="Phobius"/>
    </source>
</evidence>
<dbReference type="RefSeq" id="WP_013568501.1">
    <property type="nucleotide sequence ID" value="NC_014963.1"/>
</dbReference>
<evidence type="ECO:0000256" key="1">
    <source>
        <dbReference type="ARBA" id="ARBA00004141"/>
    </source>
</evidence>
<reference evidence="7 8" key="1">
    <citation type="journal article" date="2012" name="Stand. Genomic Sci.">
        <title>Complete genome sequence of Terriglobus saanensis type strain SP1PR4(T), an Acidobacteria from tundra soil.</title>
        <authorList>
            <person name="Rawat S.R."/>
            <person name="Mannisto M.K."/>
            <person name="Starovoytov V."/>
            <person name="Goodwin L."/>
            <person name="Nolan M."/>
            <person name="Hauser L."/>
            <person name="Land M."/>
            <person name="Davenport K.W."/>
            <person name="Woyke T."/>
            <person name="Haggblom M.M."/>
        </authorList>
    </citation>
    <scope>NUCLEOTIDE SEQUENCE</scope>
    <source>
        <strain evidence="8">ATCC BAA-1853 / DSM 23119 / SP1PR4</strain>
    </source>
</reference>
<dbReference type="eggNOG" id="ENOG502Z8P8">
    <property type="taxonomic scope" value="Bacteria"/>
</dbReference>
<sequence length="482" mass="52934">MPLTLLEVKQNKKYRNMLIGFLFGSILLSFTPLAQGLIYLIPAAGFMVAWYLKRRSRVHYITFVLWLFFLAPMVRRMIEYHIQAQTAAMVIATPILACVAGMPTLRRISIILSSVRLRSIVLIIATIAYAAVVGFLTHSPVGMVQELVTWIGPLAFALYLFDQREYLDEILSLIRNNFLFGILAMGFYGVYQYLVLAPWDAYWMENSSLSTIGSPERMQVRVFSTMNAPQTLADFLIFGLLLCVSSTRRLRYAAMPFALMALALTSSRSAWVGGAAGLLFAIFSLPAKRRIQIVFALFGCVAVLGVLTQIPEVDELLSARLASFTNLKEDSSVNQRLASQQQAVTMFIAKPFGNGFGGNQASESSGPSYGVATIQGVYQNDNGIEQVTLTYGWVGSLVFIFGFAAAVIAALRVTRTPELMALKAGLISLVVQVPTMGIFPSATGMLLWMSIMLCLASQELQASPLVSAVAVRFSRAEPQEAS</sequence>
<dbReference type="PANTHER" id="PTHR37422">
    <property type="entry name" value="TEICHURONIC ACID BIOSYNTHESIS PROTEIN TUAE"/>
    <property type="match status" value="1"/>
</dbReference>
<feature type="transmembrane region" description="Helical" evidence="5">
    <location>
        <begin position="117"/>
        <end position="137"/>
    </location>
</feature>
<keyword evidence="2 5" id="KW-0812">Transmembrane</keyword>
<dbReference type="InterPro" id="IPR051533">
    <property type="entry name" value="WaaL-like"/>
</dbReference>
<dbReference type="KEGG" id="tsa:AciPR4_1964"/>
<feature type="transmembrane region" description="Helical" evidence="5">
    <location>
        <begin position="257"/>
        <end position="285"/>
    </location>
</feature>
<protein>
    <recommendedName>
        <fullName evidence="6">O-antigen ligase-related domain-containing protein</fullName>
    </recommendedName>
</protein>
<feature type="transmembrane region" description="Helical" evidence="5">
    <location>
        <begin position="391"/>
        <end position="413"/>
    </location>
</feature>
<name>E8V6M9_TERSS</name>
<feature type="domain" description="O-antigen ligase-related" evidence="6">
    <location>
        <begin position="257"/>
        <end position="400"/>
    </location>
</feature>
<keyword evidence="8" id="KW-1185">Reference proteome</keyword>
<accession>E8V6M9</accession>
<dbReference type="Proteomes" id="UP000006844">
    <property type="component" value="Chromosome"/>
</dbReference>
<evidence type="ECO:0000313" key="7">
    <source>
        <dbReference type="EMBL" id="ADV82768.1"/>
    </source>
</evidence>
<feature type="transmembrane region" description="Helical" evidence="5">
    <location>
        <begin position="433"/>
        <end position="455"/>
    </location>
</feature>
<feature type="transmembrane region" description="Helical" evidence="5">
    <location>
        <begin position="20"/>
        <end position="51"/>
    </location>
</feature>
<dbReference type="GO" id="GO:0016020">
    <property type="term" value="C:membrane"/>
    <property type="evidence" value="ECO:0007669"/>
    <property type="project" value="UniProtKB-SubCell"/>
</dbReference>
<feature type="transmembrane region" description="Helical" evidence="5">
    <location>
        <begin position="143"/>
        <end position="161"/>
    </location>
</feature>
<gene>
    <name evidence="7" type="ordered locus">AciPR4_1964</name>
</gene>
<feature type="transmembrane region" description="Helical" evidence="5">
    <location>
        <begin position="173"/>
        <end position="194"/>
    </location>
</feature>
<dbReference type="InterPro" id="IPR007016">
    <property type="entry name" value="O-antigen_ligase-rel_domated"/>
</dbReference>
<feature type="transmembrane region" description="Helical" evidence="5">
    <location>
        <begin position="58"/>
        <end position="78"/>
    </location>
</feature>
<organism evidence="7 8">
    <name type="scientific">Terriglobus saanensis (strain ATCC BAA-1853 / DSM 23119 / SP1PR4)</name>
    <dbReference type="NCBI Taxonomy" id="401053"/>
    <lineage>
        <taxon>Bacteria</taxon>
        <taxon>Pseudomonadati</taxon>
        <taxon>Acidobacteriota</taxon>
        <taxon>Terriglobia</taxon>
        <taxon>Terriglobales</taxon>
        <taxon>Acidobacteriaceae</taxon>
        <taxon>Terriglobus</taxon>
    </lineage>
</organism>